<dbReference type="HOGENOM" id="CLU_021894_2_2_9"/>
<accession>B8I4T1</accession>
<dbReference type="EC" id="3.2.1.4" evidence="2"/>
<evidence type="ECO:0000256" key="1">
    <source>
        <dbReference type="ARBA" id="ARBA00000966"/>
    </source>
</evidence>
<dbReference type="PANTHER" id="PTHR31683">
    <property type="entry name" value="PECTATE LYASE 18-RELATED"/>
    <property type="match status" value="1"/>
</dbReference>
<keyword evidence="6" id="KW-0136">Cellulose degradation</keyword>
<evidence type="ECO:0000256" key="7">
    <source>
        <dbReference type="ARBA" id="ARBA00023239"/>
    </source>
</evidence>
<dbReference type="InterPro" id="IPR036439">
    <property type="entry name" value="Dockerin_dom_sf"/>
</dbReference>
<comment type="similarity">
    <text evidence="11">Belongs to the polysaccharide lyase 1 family.</text>
</comment>
<dbReference type="InterPro" id="IPR002105">
    <property type="entry name" value="Dockerin_1_rpt"/>
</dbReference>
<evidence type="ECO:0000256" key="12">
    <source>
        <dbReference type="SAM" id="MobiDB-lite"/>
    </source>
</evidence>
<evidence type="ECO:0000256" key="8">
    <source>
        <dbReference type="ARBA" id="ARBA00023277"/>
    </source>
</evidence>
<keyword evidence="11" id="KW-0964">Secreted</keyword>
<evidence type="ECO:0000256" key="9">
    <source>
        <dbReference type="ARBA" id="ARBA00023295"/>
    </source>
</evidence>
<dbReference type="InterPro" id="IPR011050">
    <property type="entry name" value="Pectin_lyase_fold/virulence"/>
</dbReference>
<comment type="subcellular location">
    <subcellularLocation>
        <location evidence="11">Secreted</location>
    </subcellularLocation>
</comment>
<dbReference type="CAZy" id="PL1">
    <property type="family name" value="Polysaccharide Lyase Family 1"/>
</dbReference>
<dbReference type="GO" id="GO:0030570">
    <property type="term" value="F:pectate lyase activity"/>
    <property type="evidence" value="ECO:0007669"/>
    <property type="project" value="InterPro"/>
</dbReference>
<keyword evidence="5" id="KW-0378">Hydrolase</keyword>
<dbReference type="Proteomes" id="UP000001349">
    <property type="component" value="Chromosome"/>
</dbReference>
<dbReference type="EMBL" id="CP001348">
    <property type="protein sequence ID" value="ACL76585.1"/>
    <property type="molecule type" value="Genomic_DNA"/>
</dbReference>
<evidence type="ECO:0000313" key="15">
    <source>
        <dbReference type="EMBL" id="ACL76585.1"/>
    </source>
</evidence>
<dbReference type="SMART" id="SM00656">
    <property type="entry name" value="Amb_all"/>
    <property type="match status" value="1"/>
</dbReference>
<evidence type="ECO:0000256" key="13">
    <source>
        <dbReference type="SAM" id="SignalP"/>
    </source>
</evidence>
<evidence type="ECO:0000256" key="6">
    <source>
        <dbReference type="ARBA" id="ARBA00023001"/>
    </source>
</evidence>
<dbReference type="InterPro" id="IPR016134">
    <property type="entry name" value="Dockerin_dom"/>
</dbReference>
<evidence type="ECO:0000259" key="14">
    <source>
        <dbReference type="PROSITE" id="PS51766"/>
    </source>
</evidence>
<keyword evidence="10 11" id="KW-0624">Polysaccharide degradation</keyword>
<comment type="catalytic activity">
    <reaction evidence="1">
        <text>Endohydrolysis of (1-&gt;4)-beta-D-glucosidic linkages in cellulose, lichenin and cereal beta-D-glucans.</text>
        <dbReference type="EC" id="3.2.1.4"/>
    </reaction>
</comment>
<dbReference type="AlphaFoldDB" id="B8I4T1"/>
<dbReference type="InterPro" id="IPR045032">
    <property type="entry name" value="PEL"/>
</dbReference>
<dbReference type="InterPro" id="IPR018247">
    <property type="entry name" value="EF_Hand_1_Ca_BS"/>
</dbReference>
<keyword evidence="4 13" id="KW-0732">Signal</keyword>
<feature type="region of interest" description="Disordered" evidence="12">
    <location>
        <begin position="358"/>
        <end position="388"/>
    </location>
</feature>
<dbReference type="InterPro" id="IPR012334">
    <property type="entry name" value="Pectin_lyas_fold"/>
</dbReference>
<organism evidence="15 16">
    <name type="scientific">Ruminiclostridium cellulolyticum (strain ATCC 35319 / DSM 5812 / JCM 6584 / H10)</name>
    <name type="common">Clostridium cellulolyticum</name>
    <dbReference type="NCBI Taxonomy" id="394503"/>
    <lineage>
        <taxon>Bacteria</taxon>
        <taxon>Bacillati</taxon>
        <taxon>Bacillota</taxon>
        <taxon>Clostridia</taxon>
        <taxon>Eubacteriales</taxon>
        <taxon>Oscillospiraceae</taxon>
        <taxon>Ruminiclostridium</taxon>
    </lineage>
</organism>
<dbReference type="SUPFAM" id="SSF51126">
    <property type="entry name" value="Pectin lyase-like"/>
    <property type="match status" value="1"/>
</dbReference>
<evidence type="ECO:0000256" key="2">
    <source>
        <dbReference type="ARBA" id="ARBA00012601"/>
    </source>
</evidence>
<dbReference type="GO" id="GO:0030245">
    <property type="term" value="P:cellulose catabolic process"/>
    <property type="evidence" value="ECO:0007669"/>
    <property type="project" value="UniProtKB-KW"/>
</dbReference>
<proteinExistence type="inferred from homology"/>
<keyword evidence="8 11" id="KW-0119">Carbohydrate metabolism</keyword>
<gene>
    <name evidence="15" type="ordered locus">Ccel_2243</name>
</gene>
<dbReference type="Pfam" id="PF00544">
    <property type="entry name" value="Pectate_lyase_4"/>
    <property type="match status" value="1"/>
</dbReference>
<evidence type="ECO:0000313" key="16">
    <source>
        <dbReference type="Proteomes" id="UP000001349"/>
    </source>
</evidence>
<dbReference type="RefSeq" id="WP_015925677.1">
    <property type="nucleotide sequence ID" value="NC_011898.1"/>
</dbReference>
<dbReference type="KEGG" id="cce:Ccel_2243"/>
<evidence type="ECO:0000256" key="11">
    <source>
        <dbReference type="RuleBase" id="RU361173"/>
    </source>
</evidence>
<dbReference type="STRING" id="394503.Ccel_2243"/>
<protein>
    <recommendedName>
        <fullName evidence="3">Probable pectate lyase C</fullName>
        <ecNumber evidence="2">3.2.1.4</ecNumber>
    </recommendedName>
</protein>
<dbReference type="SUPFAM" id="SSF63446">
    <property type="entry name" value="Type I dockerin domain"/>
    <property type="match status" value="1"/>
</dbReference>
<dbReference type="PROSITE" id="PS51766">
    <property type="entry name" value="DOCKERIN"/>
    <property type="match status" value="1"/>
</dbReference>
<dbReference type="CDD" id="cd14256">
    <property type="entry name" value="Dockerin_I"/>
    <property type="match status" value="1"/>
</dbReference>
<keyword evidence="9" id="KW-0326">Glycosidase</keyword>
<dbReference type="eggNOG" id="COG3866">
    <property type="taxonomic scope" value="Bacteria"/>
</dbReference>
<sequence precursor="true">MLRKMRIFLLAGAVMMQSLIGFGAVDTAHAAVNGLFGLVGFATMNGGTTGGAGGKEVTVKSAAEMSELLNQRKKNDDTSPLIIKVASKLTGTGAIGVKEVSNVSIIGVGSSGELDGVGLNIVKASNIIVQNLKIHHTLAPTDCIGIENSKNVWIDHCELYNMIGDCNGDGKVDEKGDISGGDVDWYDGLLDCKKDSAYITVSWNYFHDSFKTSLVGSSDSDNYDRKMTYHHNVFKNLKERLPSYRFGTGHIFSNYYADVWNSAVNSRMGAQLKVESNYFERVGSGAVNGESGLAAGPIGSYNSDLIGYYDVKDNTYVSCKGNQPTTSTCNYTPPYEYTGYLTPASRVKELVTQYAGVGKLDGSNPTNPTDPTEPTDPQDPIETTKCGDINGDGSIDTIDFATLKIYLLGQSITIKTEASDLDSDKAVTILDLAVLKKYLLGQVTTLPVNNGITDPGGNTNPI</sequence>
<dbReference type="Gene3D" id="1.10.1330.10">
    <property type="entry name" value="Dockerin domain"/>
    <property type="match status" value="1"/>
</dbReference>
<feature type="signal peptide" evidence="13">
    <location>
        <begin position="1"/>
        <end position="30"/>
    </location>
</feature>
<dbReference type="InterPro" id="IPR002022">
    <property type="entry name" value="Pec_lyase"/>
</dbReference>
<evidence type="ECO:0000256" key="3">
    <source>
        <dbReference type="ARBA" id="ARBA00016512"/>
    </source>
</evidence>
<dbReference type="PANTHER" id="PTHR31683:SF18">
    <property type="entry name" value="PECTATE LYASE 21-RELATED"/>
    <property type="match status" value="1"/>
</dbReference>
<dbReference type="GO" id="GO:0005576">
    <property type="term" value="C:extracellular region"/>
    <property type="evidence" value="ECO:0007669"/>
    <property type="project" value="UniProtKB-SubCell"/>
</dbReference>
<dbReference type="Pfam" id="PF00404">
    <property type="entry name" value="Dockerin_1"/>
    <property type="match status" value="1"/>
</dbReference>
<feature type="domain" description="Dockerin" evidence="14">
    <location>
        <begin position="382"/>
        <end position="448"/>
    </location>
</feature>
<dbReference type="GO" id="GO:0008810">
    <property type="term" value="F:cellulase activity"/>
    <property type="evidence" value="ECO:0007669"/>
    <property type="project" value="UniProtKB-EC"/>
</dbReference>
<dbReference type="Gene3D" id="2.160.20.10">
    <property type="entry name" value="Single-stranded right-handed beta-helix, Pectin lyase-like"/>
    <property type="match status" value="1"/>
</dbReference>
<evidence type="ECO:0000256" key="5">
    <source>
        <dbReference type="ARBA" id="ARBA00022801"/>
    </source>
</evidence>
<evidence type="ECO:0000256" key="4">
    <source>
        <dbReference type="ARBA" id="ARBA00022729"/>
    </source>
</evidence>
<keyword evidence="16" id="KW-1185">Reference proteome</keyword>
<reference evidence="15 16" key="1">
    <citation type="submission" date="2009-01" db="EMBL/GenBank/DDBJ databases">
        <title>Complete sequence of Clostridium cellulolyticum H10.</title>
        <authorList>
            <consortium name="US DOE Joint Genome Institute"/>
            <person name="Lucas S."/>
            <person name="Copeland A."/>
            <person name="Lapidus A."/>
            <person name="Glavina del Rio T."/>
            <person name="Dalin E."/>
            <person name="Tice H."/>
            <person name="Bruce D."/>
            <person name="Goodwin L."/>
            <person name="Pitluck S."/>
            <person name="Chertkov O."/>
            <person name="Saunders E."/>
            <person name="Brettin T."/>
            <person name="Detter J.C."/>
            <person name="Han C."/>
            <person name="Larimer F."/>
            <person name="Land M."/>
            <person name="Hauser L."/>
            <person name="Kyrpides N."/>
            <person name="Ivanova N."/>
            <person name="Zhou J."/>
            <person name="Richardson P."/>
        </authorList>
    </citation>
    <scope>NUCLEOTIDE SEQUENCE [LARGE SCALE GENOMIC DNA]</scope>
    <source>
        <strain evidence="16">ATCC 35319 / DSM 5812 / JCM 6584 / H10</strain>
    </source>
</reference>
<name>B8I4T1_RUMCH</name>
<keyword evidence="7 11" id="KW-0456">Lyase</keyword>
<feature type="chain" id="PRO_5002871339" description="Probable pectate lyase C" evidence="13">
    <location>
        <begin position="31"/>
        <end position="462"/>
    </location>
</feature>
<evidence type="ECO:0000256" key="10">
    <source>
        <dbReference type="ARBA" id="ARBA00023326"/>
    </source>
</evidence>
<dbReference type="PROSITE" id="PS00018">
    <property type="entry name" value="EF_HAND_1"/>
    <property type="match status" value="1"/>
</dbReference>